<proteinExistence type="predicted"/>
<keyword evidence="1" id="KW-0812">Transmembrane</keyword>
<dbReference type="OrthoDB" id="658951at2759"/>
<evidence type="ECO:0000259" key="2">
    <source>
        <dbReference type="Pfam" id="PF00646"/>
    </source>
</evidence>
<evidence type="ECO:0000313" key="3">
    <source>
        <dbReference type="EMBL" id="TVU08765.1"/>
    </source>
</evidence>
<keyword evidence="1" id="KW-0472">Membrane</keyword>
<gene>
    <name evidence="3" type="ORF">EJB05_42177</name>
</gene>
<organism evidence="3 4">
    <name type="scientific">Eragrostis curvula</name>
    <name type="common">weeping love grass</name>
    <dbReference type="NCBI Taxonomy" id="38414"/>
    <lineage>
        <taxon>Eukaryota</taxon>
        <taxon>Viridiplantae</taxon>
        <taxon>Streptophyta</taxon>
        <taxon>Embryophyta</taxon>
        <taxon>Tracheophyta</taxon>
        <taxon>Spermatophyta</taxon>
        <taxon>Magnoliopsida</taxon>
        <taxon>Liliopsida</taxon>
        <taxon>Poales</taxon>
        <taxon>Poaceae</taxon>
        <taxon>PACMAD clade</taxon>
        <taxon>Chloridoideae</taxon>
        <taxon>Eragrostideae</taxon>
        <taxon>Eragrostidinae</taxon>
        <taxon>Eragrostis</taxon>
    </lineage>
</organism>
<evidence type="ECO:0000256" key="1">
    <source>
        <dbReference type="SAM" id="Phobius"/>
    </source>
</evidence>
<dbReference type="EMBL" id="RWGY01000039">
    <property type="protein sequence ID" value="TVU08765.1"/>
    <property type="molecule type" value="Genomic_DNA"/>
</dbReference>
<reference evidence="3 4" key="1">
    <citation type="journal article" date="2019" name="Sci. Rep.">
        <title>A high-quality genome of Eragrostis curvula grass provides insights into Poaceae evolution and supports new strategies to enhance forage quality.</title>
        <authorList>
            <person name="Carballo J."/>
            <person name="Santos B.A.C.M."/>
            <person name="Zappacosta D."/>
            <person name="Garbus I."/>
            <person name="Selva J.P."/>
            <person name="Gallo C.A."/>
            <person name="Diaz A."/>
            <person name="Albertini E."/>
            <person name="Caccamo M."/>
            <person name="Echenique V."/>
        </authorList>
    </citation>
    <scope>NUCLEOTIDE SEQUENCE [LARGE SCALE GENOMIC DNA]</scope>
    <source>
        <strain evidence="4">cv. Victoria</strain>
        <tissue evidence="3">Leaf</tissue>
    </source>
</reference>
<dbReference type="AlphaFoldDB" id="A0A5J9TBS9"/>
<dbReference type="InterPro" id="IPR036047">
    <property type="entry name" value="F-box-like_dom_sf"/>
</dbReference>
<dbReference type="InterPro" id="IPR001810">
    <property type="entry name" value="F-box_dom"/>
</dbReference>
<dbReference type="Gramene" id="TVU08765">
    <property type="protein sequence ID" value="TVU08765"/>
    <property type="gene ID" value="EJB05_42177"/>
</dbReference>
<feature type="transmembrane region" description="Helical" evidence="1">
    <location>
        <begin position="163"/>
        <end position="183"/>
    </location>
</feature>
<dbReference type="Pfam" id="PF00646">
    <property type="entry name" value="F-box"/>
    <property type="match status" value="1"/>
</dbReference>
<sequence>MRLPTLVDDLVEEFLIRIPPNDPARLIRAALVCKRWCRLISGAGFHGRAPMLGFLTDFPLGSTNYVRASSTCQPLSIGRNLTAIDARHGRILLRRNYPRRGFVVQDPITGERRKLPMPIHSFSRSNAAVLCSATLTAGSSCDHLNCRRCPFFVVFLGCSRWEIFAYIYSCVVLEITQIILILYGN</sequence>
<feature type="domain" description="F-box" evidence="2">
    <location>
        <begin position="6"/>
        <end position="42"/>
    </location>
</feature>
<evidence type="ECO:0000313" key="4">
    <source>
        <dbReference type="Proteomes" id="UP000324897"/>
    </source>
</evidence>
<dbReference type="PANTHER" id="PTHR32133:SF386">
    <property type="entry name" value="F-BOX DOMAIN-CONTAINING PROTEIN"/>
    <property type="match status" value="1"/>
</dbReference>
<accession>A0A5J9TBS9</accession>
<keyword evidence="4" id="KW-1185">Reference proteome</keyword>
<dbReference type="PANTHER" id="PTHR32133">
    <property type="entry name" value="OS07G0120400 PROTEIN"/>
    <property type="match status" value="1"/>
</dbReference>
<feature type="non-terminal residue" evidence="3">
    <location>
        <position position="1"/>
    </location>
</feature>
<comment type="caution">
    <text evidence="3">The sequence shown here is derived from an EMBL/GenBank/DDBJ whole genome shotgun (WGS) entry which is preliminary data.</text>
</comment>
<dbReference type="Proteomes" id="UP000324897">
    <property type="component" value="Chromosome 3"/>
</dbReference>
<name>A0A5J9TBS9_9POAL</name>
<keyword evidence="1" id="KW-1133">Transmembrane helix</keyword>
<protein>
    <recommendedName>
        <fullName evidence="2">F-box domain-containing protein</fullName>
    </recommendedName>
</protein>
<dbReference type="SUPFAM" id="SSF81383">
    <property type="entry name" value="F-box domain"/>
    <property type="match status" value="1"/>
</dbReference>